<dbReference type="SUPFAM" id="SSF50465">
    <property type="entry name" value="EF-Tu/eEF-1alpha/eIF2-gamma C-terminal domain"/>
    <property type="match status" value="1"/>
</dbReference>
<keyword evidence="5" id="KW-0342">GTP-binding</keyword>
<dbReference type="Proteomes" id="UP000002051">
    <property type="component" value="Unassembled WGS sequence"/>
</dbReference>
<accession>A0A072VSH5</accession>
<feature type="domain" description="GTP-eEF1A C-terminal" evidence="6">
    <location>
        <begin position="150"/>
        <end position="237"/>
    </location>
</feature>
<reference evidence="7 9" key="1">
    <citation type="journal article" date="2011" name="Nature">
        <title>The Medicago genome provides insight into the evolution of rhizobial symbioses.</title>
        <authorList>
            <person name="Young N.D."/>
            <person name="Debelle F."/>
            <person name="Oldroyd G.E."/>
            <person name="Geurts R."/>
            <person name="Cannon S.B."/>
            <person name="Udvardi M.K."/>
            <person name="Benedito V.A."/>
            <person name="Mayer K.F."/>
            <person name="Gouzy J."/>
            <person name="Schoof H."/>
            <person name="Van de Peer Y."/>
            <person name="Proost S."/>
            <person name="Cook D.R."/>
            <person name="Meyers B.C."/>
            <person name="Spannagl M."/>
            <person name="Cheung F."/>
            <person name="De Mita S."/>
            <person name="Krishnakumar V."/>
            <person name="Gundlach H."/>
            <person name="Zhou S."/>
            <person name="Mudge J."/>
            <person name="Bharti A.K."/>
            <person name="Murray J.D."/>
            <person name="Naoumkina M.A."/>
            <person name="Rosen B."/>
            <person name="Silverstein K.A."/>
            <person name="Tang H."/>
            <person name="Rombauts S."/>
            <person name="Zhao P.X."/>
            <person name="Zhou P."/>
            <person name="Barbe V."/>
            <person name="Bardou P."/>
            <person name="Bechner M."/>
            <person name="Bellec A."/>
            <person name="Berger A."/>
            <person name="Berges H."/>
            <person name="Bidwell S."/>
            <person name="Bisseling T."/>
            <person name="Choisne N."/>
            <person name="Couloux A."/>
            <person name="Denny R."/>
            <person name="Deshpande S."/>
            <person name="Dai X."/>
            <person name="Doyle J.J."/>
            <person name="Dudez A.M."/>
            <person name="Farmer A.D."/>
            <person name="Fouteau S."/>
            <person name="Franken C."/>
            <person name="Gibelin C."/>
            <person name="Gish J."/>
            <person name="Goldstein S."/>
            <person name="Gonzalez A.J."/>
            <person name="Green P.J."/>
            <person name="Hallab A."/>
            <person name="Hartog M."/>
            <person name="Hua A."/>
            <person name="Humphray S.J."/>
            <person name="Jeong D.H."/>
            <person name="Jing Y."/>
            <person name="Jocker A."/>
            <person name="Kenton S.M."/>
            <person name="Kim D.J."/>
            <person name="Klee K."/>
            <person name="Lai H."/>
            <person name="Lang C."/>
            <person name="Lin S."/>
            <person name="Macmil S.L."/>
            <person name="Magdelenat G."/>
            <person name="Matthews L."/>
            <person name="McCorrison J."/>
            <person name="Monaghan E.L."/>
            <person name="Mun J.H."/>
            <person name="Najar F.Z."/>
            <person name="Nicholson C."/>
            <person name="Noirot C."/>
            <person name="O'Bleness M."/>
            <person name="Paule C.R."/>
            <person name="Poulain J."/>
            <person name="Prion F."/>
            <person name="Qin B."/>
            <person name="Qu C."/>
            <person name="Retzel E.F."/>
            <person name="Riddle C."/>
            <person name="Sallet E."/>
            <person name="Samain S."/>
            <person name="Samson N."/>
            <person name="Sanders I."/>
            <person name="Saurat O."/>
            <person name="Scarpelli C."/>
            <person name="Schiex T."/>
            <person name="Segurens B."/>
            <person name="Severin A.J."/>
            <person name="Sherrier D.J."/>
            <person name="Shi R."/>
            <person name="Sims S."/>
            <person name="Singer S.R."/>
            <person name="Sinharoy S."/>
            <person name="Sterck L."/>
            <person name="Viollet A."/>
            <person name="Wang B.B."/>
            <person name="Wang K."/>
            <person name="Wang M."/>
            <person name="Wang X."/>
            <person name="Warfsmann J."/>
            <person name="Weissenbach J."/>
            <person name="White D.D."/>
            <person name="White J.D."/>
            <person name="Wiley G.B."/>
            <person name="Wincker P."/>
            <person name="Xing Y."/>
            <person name="Yang L."/>
            <person name="Yao Z."/>
            <person name="Ying F."/>
            <person name="Zhai J."/>
            <person name="Zhou L."/>
            <person name="Zuber A."/>
            <person name="Denarie J."/>
            <person name="Dixon R.A."/>
            <person name="May G.D."/>
            <person name="Schwartz D.C."/>
            <person name="Rogers J."/>
            <person name="Quetier F."/>
            <person name="Town C.D."/>
            <person name="Roe B.A."/>
        </authorList>
    </citation>
    <scope>NUCLEOTIDE SEQUENCE [LARGE SCALE GENOMIC DNA]</scope>
    <source>
        <strain evidence="7">A17</strain>
        <strain evidence="8 9">cv. Jemalong A17</strain>
    </source>
</reference>
<dbReference type="AlphaFoldDB" id="A0A072VSH5"/>
<dbReference type="PANTHER" id="PTHR44830">
    <property type="entry name" value="ELONGATION FACTOR 1 ALPHA"/>
    <property type="match status" value="1"/>
</dbReference>
<keyword evidence="9" id="KW-1185">Reference proteome</keyword>
<dbReference type="SUPFAM" id="SSF52540">
    <property type="entry name" value="P-loop containing nucleoside triphosphate hydrolases"/>
    <property type="match status" value="1"/>
</dbReference>
<dbReference type="EnsemblPlants" id="KEH44348">
    <property type="protein sequence ID" value="KEH44348"/>
    <property type="gene ID" value="MTR_1g112460"/>
</dbReference>
<evidence type="ECO:0000256" key="5">
    <source>
        <dbReference type="ARBA" id="ARBA00023134"/>
    </source>
</evidence>
<evidence type="ECO:0000256" key="3">
    <source>
        <dbReference type="ARBA" id="ARBA00022768"/>
    </source>
</evidence>
<organism evidence="7 9">
    <name type="scientific">Medicago truncatula</name>
    <name type="common">Barrel medic</name>
    <name type="synonym">Medicago tribuloides</name>
    <dbReference type="NCBI Taxonomy" id="3880"/>
    <lineage>
        <taxon>Eukaryota</taxon>
        <taxon>Viridiplantae</taxon>
        <taxon>Streptophyta</taxon>
        <taxon>Embryophyta</taxon>
        <taxon>Tracheophyta</taxon>
        <taxon>Spermatophyta</taxon>
        <taxon>Magnoliopsida</taxon>
        <taxon>eudicotyledons</taxon>
        <taxon>Gunneridae</taxon>
        <taxon>Pentapetalae</taxon>
        <taxon>rosids</taxon>
        <taxon>fabids</taxon>
        <taxon>Fabales</taxon>
        <taxon>Fabaceae</taxon>
        <taxon>Papilionoideae</taxon>
        <taxon>50 kb inversion clade</taxon>
        <taxon>NPAAA clade</taxon>
        <taxon>Hologalegina</taxon>
        <taxon>IRL clade</taxon>
        <taxon>Trifolieae</taxon>
        <taxon>Medicago</taxon>
    </lineage>
</organism>
<comment type="similarity">
    <text evidence="1">Belongs to the TRAFAC class translation factor GTPase superfamily. Classic translation factor GTPase family. EF-Tu/EF-1A subfamily.</text>
</comment>
<reference evidence="7 9" key="2">
    <citation type="journal article" date="2014" name="BMC Genomics">
        <title>An improved genome release (version Mt4.0) for the model legume Medicago truncatula.</title>
        <authorList>
            <person name="Tang H."/>
            <person name="Krishnakumar V."/>
            <person name="Bidwell S."/>
            <person name="Rosen B."/>
            <person name="Chan A."/>
            <person name="Zhou S."/>
            <person name="Gentzbittel L."/>
            <person name="Childs K.L."/>
            <person name="Yandell M."/>
            <person name="Gundlach H."/>
            <person name="Mayer K.F."/>
            <person name="Schwartz D.C."/>
            <person name="Town C.D."/>
        </authorList>
    </citation>
    <scope>GENOME REANNOTATION</scope>
    <source>
        <strain evidence="7">A17</strain>
        <strain evidence="8 9">cv. Jemalong A17</strain>
    </source>
</reference>
<keyword evidence="3 7" id="KW-0251">Elongation factor</keyword>
<evidence type="ECO:0000313" key="7">
    <source>
        <dbReference type="EMBL" id="KEH44348.1"/>
    </source>
</evidence>
<reference evidence="8" key="3">
    <citation type="submission" date="2015-04" db="UniProtKB">
        <authorList>
            <consortium name="EnsemblPlants"/>
        </authorList>
    </citation>
    <scope>IDENTIFICATION</scope>
    <source>
        <strain evidence="8">cv. Jemalong A17</strain>
    </source>
</reference>
<evidence type="ECO:0000313" key="8">
    <source>
        <dbReference type="EnsemblPlants" id="KEH44348"/>
    </source>
</evidence>
<dbReference type="CDD" id="cd03705">
    <property type="entry name" value="EF1_alpha_III"/>
    <property type="match status" value="1"/>
</dbReference>
<dbReference type="InterPro" id="IPR027417">
    <property type="entry name" value="P-loop_NTPase"/>
</dbReference>
<name>A0A072VSH5_MEDTR</name>
<dbReference type="GO" id="GO:0003746">
    <property type="term" value="F:translation elongation factor activity"/>
    <property type="evidence" value="ECO:0007669"/>
    <property type="project" value="UniProtKB-KW"/>
</dbReference>
<dbReference type="HOGENOM" id="CLU_007265_3_5_1"/>
<evidence type="ECO:0000256" key="2">
    <source>
        <dbReference type="ARBA" id="ARBA00022741"/>
    </source>
</evidence>
<evidence type="ECO:0000256" key="1">
    <source>
        <dbReference type="ARBA" id="ARBA00007249"/>
    </source>
</evidence>
<evidence type="ECO:0000256" key="4">
    <source>
        <dbReference type="ARBA" id="ARBA00022917"/>
    </source>
</evidence>
<dbReference type="PANTHER" id="PTHR44830:SF1">
    <property type="entry name" value="TR-TYPE G DOMAIN-CONTAINING PROTEIN"/>
    <property type="match status" value="1"/>
</dbReference>
<dbReference type="InterPro" id="IPR054696">
    <property type="entry name" value="GTP-eEF1A_C"/>
</dbReference>
<gene>
    <name evidence="7" type="ordered locus">MTR_1g112460</name>
</gene>
<dbReference type="GO" id="GO:0005525">
    <property type="term" value="F:GTP binding"/>
    <property type="evidence" value="ECO:0007669"/>
    <property type="project" value="UniProtKB-KW"/>
</dbReference>
<dbReference type="Gene3D" id="2.40.30.10">
    <property type="entry name" value="Translation factors"/>
    <property type="match status" value="2"/>
</dbReference>
<dbReference type="SUPFAM" id="SSF50447">
    <property type="entry name" value="Translation proteins"/>
    <property type="match status" value="1"/>
</dbReference>
<dbReference type="STRING" id="3880.A0A072VSH5"/>
<keyword evidence="4" id="KW-0648">Protein biosynthesis</keyword>
<dbReference type="EMBL" id="CM001217">
    <property type="protein sequence ID" value="KEH44348.1"/>
    <property type="molecule type" value="Genomic_DNA"/>
</dbReference>
<evidence type="ECO:0000259" key="6">
    <source>
        <dbReference type="Pfam" id="PF22594"/>
    </source>
</evidence>
<dbReference type="Pfam" id="PF22594">
    <property type="entry name" value="GTP-eEF1A_C"/>
    <property type="match status" value="1"/>
</dbReference>
<dbReference type="Gene3D" id="3.40.50.300">
    <property type="entry name" value="P-loop containing nucleotide triphosphate hydrolases"/>
    <property type="match status" value="1"/>
</dbReference>
<dbReference type="FunFam" id="2.40.30.10:FF:000005">
    <property type="entry name" value="Elongation factor 1-alpha"/>
    <property type="match status" value="1"/>
</dbReference>
<protein>
    <submittedName>
        <fullName evidence="7">Elongation factor 1-alpha</fullName>
    </submittedName>
</protein>
<evidence type="ECO:0000313" key="9">
    <source>
        <dbReference type="Proteomes" id="UP000002051"/>
    </source>
</evidence>
<keyword evidence="2" id="KW-0547">Nucleotide-binding</keyword>
<dbReference type="InterPro" id="IPR009000">
    <property type="entry name" value="Transl_B-barrel_sf"/>
</dbReference>
<proteinExistence type="inferred from homology"/>
<dbReference type="InterPro" id="IPR009001">
    <property type="entry name" value="Transl_elong_EF1A/Init_IF2_C"/>
</dbReference>
<sequence length="273" mass="30620">MDATTPKYSKGRYEEIVKILSPFLKRVGYDNLDEIPFIPISGFEGDNIIERSTNLDWYKGPTLIEALDQIKEPNRPSHMPLRLPLQVVYKIGEIGIVPVGRIETALIEAIPGDIVGFNVKNVSSKDLRRGYIASNSNDDPTTEAVKFTANVIITNHPPVLHCHTSNIAVKFAKLVTKNVRHYFVEIEKEPKFLKNGDAGVIEMIPTKPMLVETFSKFPSLGRFAVRDMRQTVAVGVIMDVTKKKKKEDHNAGGKISKKALKKDLYIGVEEGRY</sequence>